<dbReference type="PROSITE" id="PS00143">
    <property type="entry name" value="INSULINASE"/>
    <property type="match status" value="1"/>
</dbReference>
<evidence type="ECO:0000256" key="8">
    <source>
        <dbReference type="RuleBase" id="RU004447"/>
    </source>
</evidence>
<organism evidence="13 14">
    <name type="scientific">Telmatospirillum siberiense</name>
    <dbReference type="NCBI Taxonomy" id="382514"/>
    <lineage>
        <taxon>Bacteria</taxon>
        <taxon>Pseudomonadati</taxon>
        <taxon>Pseudomonadota</taxon>
        <taxon>Alphaproteobacteria</taxon>
        <taxon>Rhodospirillales</taxon>
        <taxon>Rhodospirillaceae</taxon>
        <taxon>Telmatospirillum</taxon>
    </lineage>
</organism>
<evidence type="ECO:0000256" key="2">
    <source>
        <dbReference type="ARBA" id="ARBA00007261"/>
    </source>
</evidence>
<feature type="chain" id="PRO_5014975684" evidence="10">
    <location>
        <begin position="27"/>
        <end position="478"/>
    </location>
</feature>
<gene>
    <name evidence="13" type="ORF">CWS72_23840</name>
</gene>
<dbReference type="Pfam" id="PF05193">
    <property type="entry name" value="Peptidase_M16_C"/>
    <property type="match status" value="1"/>
</dbReference>
<dbReference type="RefSeq" id="WP_101253156.1">
    <property type="nucleotide sequence ID" value="NZ_PIUM01000039.1"/>
</dbReference>
<dbReference type="EMBL" id="PIUM01000039">
    <property type="protein sequence ID" value="PKU22042.1"/>
    <property type="molecule type" value="Genomic_DNA"/>
</dbReference>
<evidence type="ECO:0000256" key="5">
    <source>
        <dbReference type="ARBA" id="ARBA00022801"/>
    </source>
</evidence>
<keyword evidence="5" id="KW-0378">Hydrolase</keyword>
<dbReference type="GO" id="GO:0006508">
    <property type="term" value="P:proteolysis"/>
    <property type="evidence" value="ECO:0007669"/>
    <property type="project" value="UniProtKB-KW"/>
</dbReference>
<dbReference type="GO" id="GO:0004222">
    <property type="term" value="F:metalloendopeptidase activity"/>
    <property type="evidence" value="ECO:0007669"/>
    <property type="project" value="InterPro"/>
</dbReference>
<keyword evidence="4" id="KW-0479">Metal-binding</keyword>
<evidence type="ECO:0000259" key="11">
    <source>
        <dbReference type="Pfam" id="PF00675"/>
    </source>
</evidence>
<keyword evidence="10" id="KW-0732">Signal</keyword>
<dbReference type="Proteomes" id="UP000233293">
    <property type="component" value="Unassembled WGS sequence"/>
</dbReference>
<feature type="signal peptide" evidence="10">
    <location>
        <begin position="1"/>
        <end position="26"/>
    </location>
</feature>
<accession>A0A2N3PNR5</accession>
<evidence type="ECO:0000313" key="14">
    <source>
        <dbReference type="Proteomes" id="UP000233293"/>
    </source>
</evidence>
<evidence type="ECO:0000256" key="6">
    <source>
        <dbReference type="ARBA" id="ARBA00022833"/>
    </source>
</evidence>
<reference evidence="14" key="1">
    <citation type="submission" date="2017-12" db="EMBL/GenBank/DDBJ databases">
        <title>Draft genome sequence of Telmatospirillum siberiense 26-4b1T, an acidotolerant peatland alphaproteobacterium potentially involved in sulfur cycling.</title>
        <authorList>
            <person name="Hausmann B."/>
            <person name="Pjevac P."/>
            <person name="Schreck K."/>
            <person name="Herbold C.W."/>
            <person name="Daims H."/>
            <person name="Wagner M."/>
            <person name="Pester M."/>
            <person name="Loy A."/>
        </authorList>
    </citation>
    <scope>NUCLEOTIDE SEQUENCE [LARGE SCALE GENOMIC DNA]</scope>
    <source>
        <strain evidence="14">26-4b1</strain>
    </source>
</reference>
<evidence type="ECO:0000256" key="7">
    <source>
        <dbReference type="ARBA" id="ARBA00023049"/>
    </source>
</evidence>
<dbReference type="InterPro" id="IPR001431">
    <property type="entry name" value="Pept_M16_Zn_BS"/>
</dbReference>
<dbReference type="GO" id="GO:0046872">
    <property type="term" value="F:metal ion binding"/>
    <property type="evidence" value="ECO:0007669"/>
    <property type="project" value="UniProtKB-KW"/>
</dbReference>
<dbReference type="InterPro" id="IPR011249">
    <property type="entry name" value="Metalloenz_LuxS/M16"/>
</dbReference>
<keyword evidence="14" id="KW-1185">Reference proteome</keyword>
<evidence type="ECO:0000259" key="12">
    <source>
        <dbReference type="Pfam" id="PF05193"/>
    </source>
</evidence>
<sequence length="478" mass="52117">MKTFFRVLAQPAAVCFIAGLSIVASATAVRAQIFNPETFTLKNGMQVVVIPNHRVPVLSHMVYYKVGAADETPGKTGLAHMVEHMMFKGTKAVPAGVFSQLVAKNGGRDNAFTTADFTAYYQNVAADKLELVMKLESDRMANLSLKDADFLPERQVVIEERRMRIDNAPAARLNEQLEASLFLNSPYHHPVIGWRNEIEKYTLADVVDFHHRWYAPNNAILLVSGDITVARLKPLAEKYYGVIPARAVPPRQRTEEPPPIAARTVELRDPEVHQPNWQRLYLAPSYLSGETRFAYPLQILGEILGGGSTSRLYRSLVVERKLAAMASAGYDPGSLGPTSFSFDASPLPGISMEDLQAAMLAQIRSVVTDGVSAGEVEQAKRRLQTSIVYAKDSYSAGARVLGAALAGGRRIADAEAWPQRIAAVSTDEVNEAARFVLRDEGVVTGLLLPSDPLSADARAATPDPTPKVPAGMPGRELR</sequence>
<dbReference type="PANTHER" id="PTHR43690:SF17">
    <property type="entry name" value="PROTEIN YHJJ"/>
    <property type="match status" value="1"/>
</dbReference>
<proteinExistence type="inferred from homology"/>
<dbReference type="InterPro" id="IPR050626">
    <property type="entry name" value="Peptidase_M16"/>
</dbReference>
<keyword evidence="7" id="KW-0482">Metalloprotease</keyword>
<dbReference type="Gene3D" id="3.30.830.10">
    <property type="entry name" value="Metalloenzyme, LuxS/M16 peptidase-like"/>
    <property type="match status" value="2"/>
</dbReference>
<dbReference type="SUPFAM" id="SSF63411">
    <property type="entry name" value="LuxS/MPP-like metallohydrolase"/>
    <property type="match status" value="2"/>
</dbReference>
<dbReference type="InterPro" id="IPR007863">
    <property type="entry name" value="Peptidase_M16_C"/>
</dbReference>
<dbReference type="PANTHER" id="PTHR43690">
    <property type="entry name" value="NARDILYSIN"/>
    <property type="match status" value="1"/>
</dbReference>
<keyword evidence="6" id="KW-0862">Zinc</keyword>
<name>A0A2N3PNR5_9PROT</name>
<dbReference type="InterPro" id="IPR011765">
    <property type="entry name" value="Pept_M16_N"/>
</dbReference>
<comment type="caution">
    <text evidence="13">The sequence shown here is derived from an EMBL/GenBank/DDBJ whole genome shotgun (WGS) entry which is preliminary data.</text>
</comment>
<dbReference type="OrthoDB" id="9811314at2"/>
<evidence type="ECO:0000256" key="9">
    <source>
        <dbReference type="SAM" id="MobiDB-lite"/>
    </source>
</evidence>
<dbReference type="Pfam" id="PF00675">
    <property type="entry name" value="Peptidase_M16"/>
    <property type="match status" value="1"/>
</dbReference>
<feature type="domain" description="Peptidase M16 C-terminal" evidence="12">
    <location>
        <begin position="201"/>
        <end position="383"/>
    </location>
</feature>
<dbReference type="AlphaFoldDB" id="A0A2N3PNR5"/>
<feature type="region of interest" description="Disordered" evidence="9">
    <location>
        <begin position="449"/>
        <end position="478"/>
    </location>
</feature>
<evidence type="ECO:0000256" key="1">
    <source>
        <dbReference type="ARBA" id="ARBA00001947"/>
    </source>
</evidence>
<evidence type="ECO:0000256" key="4">
    <source>
        <dbReference type="ARBA" id="ARBA00022723"/>
    </source>
</evidence>
<evidence type="ECO:0000256" key="3">
    <source>
        <dbReference type="ARBA" id="ARBA00022670"/>
    </source>
</evidence>
<comment type="similarity">
    <text evidence="2 8">Belongs to the peptidase M16 family.</text>
</comment>
<evidence type="ECO:0000256" key="10">
    <source>
        <dbReference type="SAM" id="SignalP"/>
    </source>
</evidence>
<comment type="cofactor">
    <cofactor evidence="1">
        <name>Zn(2+)</name>
        <dbReference type="ChEBI" id="CHEBI:29105"/>
    </cofactor>
</comment>
<protein>
    <submittedName>
        <fullName evidence="13">Peptidase M16</fullName>
    </submittedName>
</protein>
<evidence type="ECO:0000313" key="13">
    <source>
        <dbReference type="EMBL" id="PKU22042.1"/>
    </source>
</evidence>
<feature type="domain" description="Peptidase M16 N-terminal" evidence="11">
    <location>
        <begin position="51"/>
        <end position="192"/>
    </location>
</feature>
<keyword evidence="3" id="KW-0645">Protease</keyword>